<evidence type="ECO:0000313" key="2">
    <source>
        <dbReference type="Proteomes" id="UP000620124"/>
    </source>
</evidence>
<gene>
    <name evidence="1" type="ORF">MVEN_02206300</name>
</gene>
<comment type="caution">
    <text evidence="1">The sequence shown here is derived from an EMBL/GenBank/DDBJ whole genome shotgun (WGS) entry which is preliminary data.</text>
</comment>
<keyword evidence="2" id="KW-1185">Reference proteome</keyword>
<dbReference type="Proteomes" id="UP000620124">
    <property type="component" value="Unassembled WGS sequence"/>
</dbReference>
<proteinExistence type="predicted"/>
<evidence type="ECO:0008006" key="3">
    <source>
        <dbReference type="Google" id="ProtNLM"/>
    </source>
</evidence>
<protein>
    <recommendedName>
        <fullName evidence="3">F-box domain-containing protein</fullName>
    </recommendedName>
</protein>
<accession>A0A8H6X7L4</accession>
<dbReference type="EMBL" id="JACAZI010000024">
    <property type="protein sequence ID" value="KAF7335525.1"/>
    <property type="molecule type" value="Genomic_DNA"/>
</dbReference>
<dbReference type="OrthoDB" id="2993888at2759"/>
<reference evidence="1" key="1">
    <citation type="submission" date="2020-05" db="EMBL/GenBank/DDBJ databases">
        <title>Mycena genomes resolve the evolution of fungal bioluminescence.</title>
        <authorList>
            <person name="Tsai I.J."/>
        </authorList>
    </citation>
    <scope>NUCLEOTIDE SEQUENCE</scope>
    <source>
        <strain evidence="1">CCC161011</strain>
    </source>
</reference>
<name>A0A8H6X7L4_9AGAR</name>
<dbReference type="AlphaFoldDB" id="A0A8H6X7L4"/>
<dbReference type="Gene3D" id="1.20.1280.50">
    <property type="match status" value="1"/>
</dbReference>
<evidence type="ECO:0000313" key="1">
    <source>
        <dbReference type="EMBL" id="KAF7335525.1"/>
    </source>
</evidence>
<sequence>MSTGDAQDDSPSPIARLPPEILADIFVRCVPVSIGRLQTDHSWLNIPKVCVLWRNVALTCPELWSTLPLGSLHTVIPVFLKRSKMAPLVIRADVRKVDRTFGMVYFQGLIKDNAERLGILELRSAQRHLTDFLSCLGSAGPAPRLQCLKIVNTTANNNGEGGMWLPHDFLLWSAVVDTRIQTRTELRLHLECCAFPWHSAWYSHVTHLHLENISALQRPMMEMLLTILLGSPTLQTFALIHCSPTTFDGFPVDLPHLSALTVRGNSAATCAHLLRYLIIPPSATINISCNIKTLQDSDTLIVSLLSDFSRASPAPYDTVRIIHKDGFAYSLFDSVRPWWFRRFRIEGKSCQPYDALCDATRVLVDTLDFAGITTLHLHGMQGALPPAQPQPDWRRPITARMWVALGRRLNSVRTLHLHKTVPAEWLDFLLTQAMFVLGVTHWNYGPYELAVRAPDGISLTHAWAGLQRLCLHSLDLGEISPSPLEPLPVTRADLLRALLWARREGGGEDLATRD</sequence>
<organism evidence="1 2">
    <name type="scientific">Mycena venus</name>
    <dbReference type="NCBI Taxonomy" id="2733690"/>
    <lineage>
        <taxon>Eukaryota</taxon>
        <taxon>Fungi</taxon>
        <taxon>Dikarya</taxon>
        <taxon>Basidiomycota</taxon>
        <taxon>Agaricomycotina</taxon>
        <taxon>Agaricomycetes</taxon>
        <taxon>Agaricomycetidae</taxon>
        <taxon>Agaricales</taxon>
        <taxon>Marasmiineae</taxon>
        <taxon>Mycenaceae</taxon>
        <taxon>Mycena</taxon>
    </lineage>
</organism>